<proteinExistence type="inferred from homology"/>
<dbReference type="Gene3D" id="1.10.490.10">
    <property type="entry name" value="Globins"/>
    <property type="match status" value="1"/>
</dbReference>
<evidence type="ECO:0000256" key="1">
    <source>
        <dbReference type="ARBA" id="ARBA00022448"/>
    </source>
</evidence>
<keyword evidence="7" id="KW-1185">Reference proteome</keyword>
<sequence length="150" mass="16912">MHQPLPPINPALDTSRHKPVAQILGNPHFAQIGGEAVITRLVDRFYVHMNTVPEAAAIRAMHAADLSETKTVLVQFLIEWLGGPKEYSRERGHPRLRQRHAMFGIGEAERDAWMLCMRRALLEVVADATLRAQLDQAFLKTADFIRNQPA</sequence>
<evidence type="ECO:0000313" key="7">
    <source>
        <dbReference type="Proteomes" id="UP001597106"/>
    </source>
</evidence>
<evidence type="ECO:0000256" key="4">
    <source>
        <dbReference type="ARBA" id="ARBA00023004"/>
    </source>
</evidence>
<comment type="caution">
    <text evidence="6">The sequence shown here is derived from an EMBL/GenBank/DDBJ whole genome shotgun (WGS) entry which is preliminary data.</text>
</comment>
<organism evidence="6 7">
    <name type="scientific">Methylophilus glucosoxydans</name>
    <dbReference type="NCBI Taxonomy" id="752553"/>
    <lineage>
        <taxon>Bacteria</taxon>
        <taxon>Pseudomonadati</taxon>
        <taxon>Pseudomonadota</taxon>
        <taxon>Betaproteobacteria</taxon>
        <taxon>Nitrosomonadales</taxon>
        <taxon>Methylophilaceae</taxon>
        <taxon>Methylophilus</taxon>
    </lineage>
</organism>
<name>A0ABW3GJH2_9PROT</name>
<dbReference type="SUPFAM" id="SSF46458">
    <property type="entry name" value="Globin-like"/>
    <property type="match status" value="1"/>
</dbReference>
<dbReference type="Proteomes" id="UP001597106">
    <property type="component" value="Unassembled WGS sequence"/>
</dbReference>
<keyword evidence="3" id="KW-0479">Metal-binding</keyword>
<gene>
    <name evidence="6" type="ORF">ACFQ1T_12300</name>
</gene>
<evidence type="ECO:0000256" key="5">
    <source>
        <dbReference type="ARBA" id="ARBA00034496"/>
    </source>
</evidence>
<accession>A0ABW3GJH2</accession>
<dbReference type="Pfam" id="PF01152">
    <property type="entry name" value="Bac_globin"/>
    <property type="match status" value="1"/>
</dbReference>
<dbReference type="InterPro" id="IPR001486">
    <property type="entry name" value="Hemoglobin_trunc"/>
</dbReference>
<evidence type="ECO:0000256" key="2">
    <source>
        <dbReference type="ARBA" id="ARBA00022617"/>
    </source>
</evidence>
<dbReference type="InterPro" id="IPR009050">
    <property type="entry name" value="Globin-like_sf"/>
</dbReference>
<keyword evidence="1" id="KW-0813">Transport</keyword>
<keyword evidence="4" id="KW-0408">Iron</keyword>
<protein>
    <submittedName>
        <fullName evidence="6">Group II truncated hemoglobin</fullName>
    </submittedName>
</protein>
<evidence type="ECO:0000313" key="6">
    <source>
        <dbReference type="EMBL" id="MFD0930558.1"/>
    </source>
</evidence>
<dbReference type="CDD" id="cd14773">
    <property type="entry name" value="TrHb2_PhHbO-like_O"/>
    <property type="match status" value="1"/>
</dbReference>
<dbReference type="PANTHER" id="PTHR47366:SF1">
    <property type="entry name" value="TWO-ON-TWO HEMOGLOBIN-3"/>
    <property type="match status" value="1"/>
</dbReference>
<dbReference type="InterPro" id="IPR044203">
    <property type="entry name" value="GlbO/GLB3-like"/>
</dbReference>
<dbReference type="RefSeq" id="WP_379077181.1">
    <property type="nucleotide sequence ID" value="NZ_JBHTJW010000003.1"/>
</dbReference>
<reference evidence="7" key="1">
    <citation type="journal article" date="2019" name="Int. J. Syst. Evol. Microbiol.">
        <title>The Global Catalogue of Microorganisms (GCM) 10K type strain sequencing project: providing services to taxonomists for standard genome sequencing and annotation.</title>
        <authorList>
            <consortium name="The Broad Institute Genomics Platform"/>
            <consortium name="The Broad Institute Genome Sequencing Center for Infectious Disease"/>
            <person name="Wu L."/>
            <person name="Ma J."/>
        </authorList>
    </citation>
    <scope>NUCLEOTIDE SEQUENCE [LARGE SCALE GENOMIC DNA]</scope>
    <source>
        <strain evidence="7">CCUG 59685</strain>
    </source>
</reference>
<keyword evidence="2" id="KW-0349">Heme</keyword>
<dbReference type="InterPro" id="IPR012292">
    <property type="entry name" value="Globin/Proto"/>
</dbReference>
<dbReference type="EMBL" id="JBHTJW010000003">
    <property type="protein sequence ID" value="MFD0930558.1"/>
    <property type="molecule type" value="Genomic_DNA"/>
</dbReference>
<dbReference type="PANTHER" id="PTHR47366">
    <property type="entry name" value="TWO-ON-TWO HEMOGLOBIN-3"/>
    <property type="match status" value="1"/>
</dbReference>
<evidence type="ECO:0000256" key="3">
    <source>
        <dbReference type="ARBA" id="ARBA00022723"/>
    </source>
</evidence>
<comment type="similarity">
    <text evidence="5">Belongs to the truncated hemoglobin family. Group II subfamily.</text>
</comment>